<accession>A0A9D4RZU3</accession>
<keyword evidence="4" id="KW-0027">Amidation</keyword>
<dbReference type="GO" id="GO:0007218">
    <property type="term" value="P:neuropeptide signaling pathway"/>
    <property type="evidence" value="ECO:0007669"/>
    <property type="project" value="UniProtKB-KW"/>
</dbReference>
<dbReference type="Pfam" id="PF01581">
    <property type="entry name" value="FARP"/>
    <property type="match status" value="3"/>
</dbReference>
<reference evidence="6" key="2">
    <citation type="submission" date="2020-11" db="EMBL/GenBank/DDBJ databases">
        <authorList>
            <person name="McCartney M.A."/>
            <person name="Auch B."/>
            <person name="Kono T."/>
            <person name="Mallez S."/>
            <person name="Becker A."/>
            <person name="Gohl D.M."/>
            <person name="Silverstein K.A.T."/>
            <person name="Koren S."/>
            <person name="Bechman K.B."/>
            <person name="Herman A."/>
            <person name="Abrahante J.E."/>
            <person name="Garbe J."/>
        </authorList>
    </citation>
    <scope>NUCLEOTIDE SEQUENCE</scope>
    <source>
        <strain evidence="6">Duluth1</strain>
        <tissue evidence="6">Whole animal</tissue>
    </source>
</reference>
<proteinExistence type="inferred from homology"/>
<keyword evidence="3" id="KW-0964">Secreted</keyword>
<dbReference type="InterPro" id="IPR002544">
    <property type="entry name" value="FMRFamid-related_peptide-like"/>
</dbReference>
<evidence type="ECO:0000256" key="2">
    <source>
        <dbReference type="ARBA" id="ARBA00006356"/>
    </source>
</evidence>
<dbReference type="Proteomes" id="UP000828390">
    <property type="component" value="Unassembled WGS sequence"/>
</dbReference>
<dbReference type="AlphaFoldDB" id="A0A9D4RZU3"/>
<comment type="similarity">
    <text evidence="2">Belongs to the FARP (FMRFamide related peptide) family.</text>
</comment>
<dbReference type="GO" id="GO:0005576">
    <property type="term" value="C:extracellular region"/>
    <property type="evidence" value="ECO:0007669"/>
    <property type="project" value="UniProtKB-SubCell"/>
</dbReference>
<protein>
    <submittedName>
        <fullName evidence="6">Uncharacterized protein</fullName>
    </submittedName>
</protein>
<evidence type="ECO:0000313" key="7">
    <source>
        <dbReference type="Proteomes" id="UP000828390"/>
    </source>
</evidence>
<organism evidence="6 7">
    <name type="scientific">Dreissena polymorpha</name>
    <name type="common">Zebra mussel</name>
    <name type="synonym">Mytilus polymorpha</name>
    <dbReference type="NCBI Taxonomy" id="45954"/>
    <lineage>
        <taxon>Eukaryota</taxon>
        <taxon>Metazoa</taxon>
        <taxon>Spiralia</taxon>
        <taxon>Lophotrochozoa</taxon>
        <taxon>Mollusca</taxon>
        <taxon>Bivalvia</taxon>
        <taxon>Autobranchia</taxon>
        <taxon>Heteroconchia</taxon>
        <taxon>Euheterodonta</taxon>
        <taxon>Imparidentia</taxon>
        <taxon>Neoheterodontei</taxon>
        <taxon>Myida</taxon>
        <taxon>Dreissenoidea</taxon>
        <taxon>Dreissenidae</taxon>
        <taxon>Dreissena</taxon>
    </lineage>
</organism>
<evidence type="ECO:0000256" key="3">
    <source>
        <dbReference type="ARBA" id="ARBA00022525"/>
    </source>
</evidence>
<gene>
    <name evidence="6" type="ORF">DPMN_009187</name>
</gene>
<evidence type="ECO:0000256" key="4">
    <source>
        <dbReference type="ARBA" id="ARBA00022815"/>
    </source>
</evidence>
<evidence type="ECO:0000256" key="1">
    <source>
        <dbReference type="ARBA" id="ARBA00004613"/>
    </source>
</evidence>
<dbReference type="EMBL" id="JAIWYP010000001">
    <property type="protein sequence ID" value="KAH3885195.1"/>
    <property type="molecule type" value="Genomic_DNA"/>
</dbReference>
<sequence>MKDARRIPPARRLKQTKWRRPTVLKSVTRLLLRRNPTLIRNSIDSEAEEQFMRFGRNMMESADKRFMRFGRGFTDSEADKRFMRFCRDPNMEDKRFMPSVYIKRPWQTA</sequence>
<name>A0A9D4RZU3_DREPO</name>
<keyword evidence="5" id="KW-0527">Neuropeptide</keyword>
<keyword evidence="7" id="KW-1185">Reference proteome</keyword>
<evidence type="ECO:0000256" key="5">
    <source>
        <dbReference type="ARBA" id="ARBA00023320"/>
    </source>
</evidence>
<evidence type="ECO:0000313" key="6">
    <source>
        <dbReference type="EMBL" id="KAH3885195.1"/>
    </source>
</evidence>
<comment type="subcellular location">
    <subcellularLocation>
        <location evidence="1">Secreted</location>
    </subcellularLocation>
</comment>
<reference evidence="6" key="1">
    <citation type="journal article" date="2019" name="bioRxiv">
        <title>The Genome of the Zebra Mussel, Dreissena polymorpha: A Resource for Invasive Species Research.</title>
        <authorList>
            <person name="McCartney M.A."/>
            <person name="Auch B."/>
            <person name="Kono T."/>
            <person name="Mallez S."/>
            <person name="Zhang Y."/>
            <person name="Obille A."/>
            <person name="Becker A."/>
            <person name="Abrahante J.E."/>
            <person name="Garbe J."/>
            <person name="Badalamenti J.P."/>
            <person name="Herman A."/>
            <person name="Mangelson H."/>
            <person name="Liachko I."/>
            <person name="Sullivan S."/>
            <person name="Sone E.D."/>
            <person name="Koren S."/>
            <person name="Silverstein K.A.T."/>
            <person name="Beckman K.B."/>
            <person name="Gohl D.M."/>
        </authorList>
    </citation>
    <scope>NUCLEOTIDE SEQUENCE</scope>
    <source>
        <strain evidence="6">Duluth1</strain>
        <tissue evidence="6">Whole animal</tissue>
    </source>
</reference>
<comment type="caution">
    <text evidence="6">The sequence shown here is derived from an EMBL/GenBank/DDBJ whole genome shotgun (WGS) entry which is preliminary data.</text>
</comment>